<evidence type="ECO:0000313" key="1">
    <source>
        <dbReference type="EMBL" id="GAA2648763.1"/>
    </source>
</evidence>
<dbReference type="Proteomes" id="UP001500151">
    <property type="component" value="Unassembled WGS sequence"/>
</dbReference>
<sequence>MTEFLDAGLRLLDRQVLDSRGVPLGKVDDLLFSTGDDDSGPPVLAAVLIGQQAFGARLGGRLGRWWTRLAERLSGRQGPIVVPLAAIDHIGTVVRLASPAAAFPQLTAPERWLRRHLISRLPGGMRESD</sequence>
<organism evidence="1 2">
    <name type="scientific">Streptomyces vastus</name>
    <dbReference type="NCBI Taxonomy" id="285451"/>
    <lineage>
        <taxon>Bacteria</taxon>
        <taxon>Bacillati</taxon>
        <taxon>Actinomycetota</taxon>
        <taxon>Actinomycetes</taxon>
        <taxon>Kitasatosporales</taxon>
        <taxon>Streptomycetaceae</taxon>
        <taxon>Streptomyces</taxon>
    </lineage>
</organism>
<evidence type="ECO:0000313" key="2">
    <source>
        <dbReference type="Proteomes" id="UP001500151"/>
    </source>
</evidence>
<name>A0ABN3RCH1_9ACTN</name>
<comment type="caution">
    <text evidence="1">The sequence shown here is derived from an EMBL/GenBank/DDBJ whole genome shotgun (WGS) entry which is preliminary data.</text>
</comment>
<gene>
    <name evidence="1" type="ORF">GCM10010307_56670</name>
</gene>
<protein>
    <recommendedName>
        <fullName evidence="3">PRC-barrel domain containing protein</fullName>
    </recommendedName>
</protein>
<reference evidence="1 2" key="1">
    <citation type="journal article" date="2019" name="Int. J. Syst. Evol. Microbiol.">
        <title>The Global Catalogue of Microorganisms (GCM) 10K type strain sequencing project: providing services to taxonomists for standard genome sequencing and annotation.</title>
        <authorList>
            <consortium name="The Broad Institute Genomics Platform"/>
            <consortium name="The Broad Institute Genome Sequencing Center for Infectious Disease"/>
            <person name="Wu L."/>
            <person name="Ma J."/>
        </authorList>
    </citation>
    <scope>NUCLEOTIDE SEQUENCE [LARGE SCALE GENOMIC DNA]</scope>
    <source>
        <strain evidence="1 2">JCM 4524</strain>
    </source>
</reference>
<dbReference type="RefSeq" id="WP_344393822.1">
    <property type="nucleotide sequence ID" value="NZ_BAAASJ010000076.1"/>
</dbReference>
<accession>A0ABN3RCH1</accession>
<proteinExistence type="predicted"/>
<dbReference type="EMBL" id="BAAASJ010000076">
    <property type="protein sequence ID" value="GAA2648763.1"/>
    <property type="molecule type" value="Genomic_DNA"/>
</dbReference>
<evidence type="ECO:0008006" key="3">
    <source>
        <dbReference type="Google" id="ProtNLM"/>
    </source>
</evidence>
<keyword evidence="2" id="KW-1185">Reference proteome</keyword>